<dbReference type="InterPro" id="IPR036046">
    <property type="entry name" value="Acylphosphatase-like_dom_sf"/>
</dbReference>
<dbReference type="PROSITE" id="PS51160">
    <property type="entry name" value="ACYLPHOSPHATASE_3"/>
    <property type="match status" value="1"/>
</dbReference>
<dbReference type="EC" id="3.6.1.7" evidence="1"/>
<evidence type="ECO:0000256" key="2">
    <source>
        <dbReference type="RuleBase" id="RU004168"/>
    </source>
</evidence>
<dbReference type="PANTHER" id="PTHR47268:SF4">
    <property type="entry name" value="ACYLPHOSPHATASE"/>
    <property type="match status" value="1"/>
</dbReference>
<dbReference type="SUPFAM" id="SSF54975">
    <property type="entry name" value="Acylphosphatase/BLUF domain-like"/>
    <property type="match status" value="1"/>
</dbReference>
<evidence type="ECO:0000259" key="3">
    <source>
        <dbReference type="PROSITE" id="PS51160"/>
    </source>
</evidence>
<evidence type="ECO:0000313" key="5">
    <source>
        <dbReference type="Proteomes" id="UP001273768"/>
    </source>
</evidence>
<keyword evidence="1" id="KW-0378">Hydrolase</keyword>
<dbReference type="Pfam" id="PF00708">
    <property type="entry name" value="Acylphosphatase"/>
    <property type="match status" value="1"/>
</dbReference>
<dbReference type="InterPro" id="IPR020456">
    <property type="entry name" value="Acylphosphatase"/>
</dbReference>
<evidence type="ECO:0000313" key="4">
    <source>
        <dbReference type="EMBL" id="MDV4343081.1"/>
    </source>
</evidence>
<comment type="similarity">
    <text evidence="2">Belongs to the acylphosphatase family.</text>
</comment>
<comment type="catalytic activity">
    <reaction evidence="1">
        <text>an acyl phosphate + H2O = a carboxylate + phosphate + H(+)</text>
        <dbReference type="Rhea" id="RHEA:14965"/>
        <dbReference type="ChEBI" id="CHEBI:15377"/>
        <dbReference type="ChEBI" id="CHEBI:15378"/>
        <dbReference type="ChEBI" id="CHEBI:29067"/>
        <dbReference type="ChEBI" id="CHEBI:43474"/>
        <dbReference type="ChEBI" id="CHEBI:59918"/>
        <dbReference type="EC" id="3.6.1.7"/>
    </reaction>
</comment>
<accession>A0ABU3Z2R1</accession>
<dbReference type="PROSITE" id="PS00151">
    <property type="entry name" value="ACYLPHOSPHATASE_2"/>
    <property type="match status" value="1"/>
</dbReference>
<dbReference type="InterPro" id="IPR001792">
    <property type="entry name" value="Acylphosphatase-like_dom"/>
</dbReference>
<dbReference type="InterPro" id="IPR017968">
    <property type="entry name" value="Acylphosphatase_CS"/>
</dbReference>
<dbReference type="Proteomes" id="UP001273768">
    <property type="component" value="Unassembled WGS sequence"/>
</dbReference>
<dbReference type="RefSeq" id="WP_317296267.1">
    <property type="nucleotide sequence ID" value="NZ_JABFFQ010000005.1"/>
</dbReference>
<keyword evidence="5" id="KW-1185">Reference proteome</keyword>
<proteinExistence type="inferred from homology"/>
<feature type="active site" evidence="1">
    <location>
        <position position="36"/>
    </location>
</feature>
<evidence type="ECO:0000256" key="1">
    <source>
        <dbReference type="PROSITE-ProRule" id="PRU00520"/>
    </source>
</evidence>
<protein>
    <recommendedName>
        <fullName evidence="1">acylphosphatase</fullName>
        <ecNumber evidence="1">3.6.1.7</ecNumber>
    </recommendedName>
</protein>
<comment type="caution">
    <text evidence="4">The sequence shown here is derived from an EMBL/GenBank/DDBJ whole genome shotgun (WGS) entry which is preliminary data.</text>
</comment>
<reference evidence="4 5" key="1">
    <citation type="submission" date="2020-05" db="EMBL/GenBank/DDBJ databases">
        <title>Isolation and characterization of methanoarchaea from a cold seep at offshore SW Taiwan.</title>
        <authorList>
            <person name="Chen Y.-W."/>
            <person name="Chen S.-C."/>
            <person name="Lai M.-C."/>
        </authorList>
    </citation>
    <scope>NUCLEOTIDE SEQUENCE [LARGE SCALE GENOMIC DNA]</scope>
    <source>
        <strain evidence="4 5">YWC-01</strain>
    </source>
</reference>
<dbReference type="PANTHER" id="PTHR47268">
    <property type="entry name" value="ACYLPHOSPHATASE"/>
    <property type="match status" value="1"/>
</dbReference>
<feature type="domain" description="Acylphosphatase-like" evidence="3">
    <location>
        <begin position="3"/>
        <end position="90"/>
    </location>
</feature>
<organism evidence="4 5">
    <name type="scientific">Methanoculleus nereidis</name>
    <dbReference type="NCBI Taxonomy" id="2735141"/>
    <lineage>
        <taxon>Archaea</taxon>
        <taxon>Methanobacteriati</taxon>
        <taxon>Methanobacteriota</taxon>
        <taxon>Stenosarchaea group</taxon>
        <taxon>Methanomicrobia</taxon>
        <taxon>Methanomicrobiales</taxon>
        <taxon>Methanomicrobiaceae</taxon>
        <taxon>Methanoculleus</taxon>
    </lineage>
</organism>
<dbReference type="Gene3D" id="3.30.70.100">
    <property type="match status" value="1"/>
</dbReference>
<gene>
    <name evidence="4" type="ORF">HL657_07840</name>
</gene>
<name>A0ABU3Z2R1_9EURY</name>
<dbReference type="EMBL" id="JABFFQ010000005">
    <property type="protein sequence ID" value="MDV4343081.1"/>
    <property type="molecule type" value="Genomic_DNA"/>
</dbReference>
<sequence>MKRFVAIARGRVQRVGYRERVYNETFERNISGYVKNLDTGEVEIVAEGSEKDLRDFINEINIIRRPIAVKSFTVRWEEATGEYADFEIIRGDIQEETFERMDYAGNVLHSMDMKFDQMLDKQDQTIQVGKETLQVGKETLQVGKETLQVGKETLQVGKETLQVSKETLQVGKETLQVGKETLQVGKETLQVGKETKEEIFGLRSDTKKHLDDEFAEMRKELVSIKEALVRAGIQV</sequence>
<feature type="active site" evidence="1">
    <location>
        <position position="18"/>
    </location>
</feature>